<dbReference type="InterPro" id="IPR009959">
    <property type="entry name" value="Cyclase_SnoaL-like"/>
</dbReference>
<proteinExistence type="predicted"/>
<reference evidence="1 2" key="1">
    <citation type="submission" date="2016-09" db="EMBL/GenBank/DDBJ databases">
        <title>Rhizobium sp. nov., a novel species isolated from the rice rhizosphere.</title>
        <authorList>
            <person name="Zhao J."/>
            <person name="Zhang X."/>
        </authorList>
    </citation>
    <scope>NUCLEOTIDE SEQUENCE [LARGE SCALE GENOMIC DNA]</scope>
    <source>
        <strain evidence="1 2">1.7048</strain>
    </source>
</reference>
<keyword evidence="2" id="KW-1185">Reference proteome</keyword>
<dbReference type="OrthoDB" id="9810441at2"/>
<dbReference type="SUPFAM" id="SSF54427">
    <property type="entry name" value="NTF2-like"/>
    <property type="match status" value="1"/>
</dbReference>
<evidence type="ECO:0000313" key="1">
    <source>
        <dbReference type="EMBL" id="OLP58690.1"/>
    </source>
</evidence>
<gene>
    <name evidence="1" type="ORF">BJF93_17860</name>
</gene>
<dbReference type="AlphaFoldDB" id="A0A1Q9ATE6"/>
<organism evidence="1 2">
    <name type="scientific">Xaviernesmea oryzae</name>
    <dbReference type="NCBI Taxonomy" id="464029"/>
    <lineage>
        <taxon>Bacteria</taxon>
        <taxon>Pseudomonadati</taxon>
        <taxon>Pseudomonadota</taxon>
        <taxon>Alphaproteobacteria</taxon>
        <taxon>Hyphomicrobiales</taxon>
        <taxon>Rhizobiaceae</taxon>
        <taxon>Rhizobium/Agrobacterium group</taxon>
        <taxon>Xaviernesmea</taxon>
    </lineage>
</organism>
<sequence>MLRSFYNAYIDCLNRQDWTHLGDYVADDARHNGRPFGLSGYRAMLIKDFEDIPDLRFTIDRLACDAPLIAARLSFDCTPRGRFLGLNVDGRRIVFCENVFYEVRDGRIADVFSVIDKLAIEAQLSP</sequence>
<accession>A0A1Q9ATE6</accession>
<name>A0A1Q9ATE6_9HYPH</name>
<dbReference type="RefSeq" id="WP_075629114.1">
    <property type="nucleotide sequence ID" value="NZ_FOAM01000003.1"/>
</dbReference>
<evidence type="ECO:0000313" key="2">
    <source>
        <dbReference type="Proteomes" id="UP000186364"/>
    </source>
</evidence>
<dbReference type="GO" id="GO:0030638">
    <property type="term" value="P:polyketide metabolic process"/>
    <property type="evidence" value="ECO:0007669"/>
    <property type="project" value="InterPro"/>
</dbReference>
<dbReference type="InterPro" id="IPR032710">
    <property type="entry name" value="NTF2-like_dom_sf"/>
</dbReference>
<dbReference type="Proteomes" id="UP000186364">
    <property type="component" value="Unassembled WGS sequence"/>
</dbReference>
<dbReference type="EMBL" id="MKIP01000057">
    <property type="protein sequence ID" value="OLP58690.1"/>
    <property type="molecule type" value="Genomic_DNA"/>
</dbReference>
<dbReference type="Pfam" id="PF07366">
    <property type="entry name" value="SnoaL"/>
    <property type="match status" value="1"/>
</dbReference>
<dbReference type="Gene3D" id="3.10.450.50">
    <property type="match status" value="1"/>
</dbReference>
<comment type="caution">
    <text evidence="1">The sequence shown here is derived from an EMBL/GenBank/DDBJ whole genome shotgun (WGS) entry which is preliminary data.</text>
</comment>
<protein>
    <submittedName>
        <fullName evidence="1">Ester cyclase</fullName>
    </submittedName>
</protein>